<evidence type="ECO:0000313" key="3">
    <source>
        <dbReference type="Proteomes" id="UP000241362"/>
    </source>
</evidence>
<name>A0A2T4JCG7_FUSBL</name>
<dbReference type="InterPro" id="IPR036691">
    <property type="entry name" value="Endo/exonu/phosph_ase_sf"/>
</dbReference>
<accession>A0A2T4JCG7</accession>
<dbReference type="RefSeq" id="WP_107672282.1">
    <property type="nucleotide sequence ID" value="NZ_PZKE01000003.1"/>
</dbReference>
<evidence type="ECO:0000259" key="1">
    <source>
        <dbReference type="Pfam" id="PF03372"/>
    </source>
</evidence>
<dbReference type="SUPFAM" id="SSF56219">
    <property type="entry name" value="DNase I-like"/>
    <property type="match status" value="1"/>
</dbReference>
<comment type="caution">
    <text evidence="2">The sequence shown here is derived from an EMBL/GenBank/DDBJ whole genome shotgun (WGS) entry which is preliminary data.</text>
</comment>
<keyword evidence="3" id="KW-1185">Reference proteome</keyword>
<dbReference type="Gene3D" id="3.60.10.10">
    <property type="entry name" value="Endonuclease/exonuclease/phosphatase"/>
    <property type="match status" value="1"/>
</dbReference>
<dbReference type="GO" id="GO:0016787">
    <property type="term" value="F:hydrolase activity"/>
    <property type="evidence" value="ECO:0007669"/>
    <property type="project" value="UniProtKB-KW"/>
</dbReference>
<evidence type="ECO:0000313" key="2">
    <source>
        <dbReference type="EMBL" id="PTE15606.1"/>
    </source>
</evidence>
<dbReference type="InterPro" id="IPR005135">
    <property type="entry name" value="Endo/exonuclease/phosphatase"/>
</dbReference>
<gene>
    <name evidence="2" type="ORF">C5F44_04340</name>
</gene>
<sequence length="246" mass="27008">MTDTDPAPLRIATWNIRKALGTDRRRDPERVMRVIAGIGADVMLLQEADFRLPPRPPVLAADRLAEVTGLRAVRFDHGRESLGWHGNALLLRPGLDLVRTALHDLPGLEPRGMIEAVVATNSHTFRILGVHLGLLRASRRLQLSALNDLIPPAMDMPTLIAGDFNERSLRVGLGRLSPRFHILSGGPTWHSRHPLFALDRIAISPGFQAQSTTALHTALTRRASDHLPLVADLTLLPWAQSIPGTT</sequence>
<proteinExistence type="predicted"/>
<protein>
    <submittedName>
        <fullName evidence="2">Metal-dependent hydrolase</fullName>
    </submittedName>
</protein>
<dbReference type="AlphaFoldDB" id="A0A2T4JCG7"/>
<dbReference type="EMBL" id="PZKE01000003">
    <property type="protein sequence ID" value="PTE15606.1"/>
    <property type="molecule type" value="Genomic_DNA"/>
</dbReference>
<organism evidence="2 3">
    <name type="scientific">Fuscovulum blasticum DSM 2131</name>
    <dbReference type="NCBI Taxonomy" id="1188250"/>
    <lineage>
        <taxon>Bacteria</taxon>
        <taxon>Pseudomonadati</taxon>
        <taxon>Pseudomonadota</taxon>
        <taxon>Alphaproteobacteria</taxon>
        <taxon>Rhodobacterales</taxon>
        <taxon>Paracoccaceae</taxon>
        <taxon>Pseudogemmobacter</taxon>
    </lineage>
</organism>
<feature type="domain" description="Endonuclease/exonuclease/phosphatase" evidence="1">
    <location>
        <begin position="12"/>
        <end position="226"/>
    </location>
</feature>
<keyword evidence="2" id="KW-0378">Hydrolase</keyword>
<reference evidence="2 3" key="1">
    <citation type="submission" date="2018-03" db="EMBL/GenBank/DDBJ databases">
        <title>Rhodobacter blasticus.</title>
        <authorList>
            <person name="Meyer T.E."/>
            <person name="Miller S."/>
            <person name="Lodha T."/>
            <person name="Gandham S."/>
            <person name="Chintalapati S."/>
            <person name="Chintalapati V.R."/>
        </authorList>
    </citation>
    <scope>NUCLEOTIDE SEQUENCE [LARGE SCALE GENOMIC DNA]</scope>
    <source>
        <strain evidence="2 3">DSM 2131</strain>
    </source>
</reference>
<dbReference type="Proteomes" id="UP000241362">
    <property type="component" value="Unassembled WGS sequence"/>
</dbReference>
<dbReference type="Pfam" id="PF03372">
    <property type="entry name" value="Exo_endo_phos"/>
    <property type="match status" value="1"/>
</dbReference>